<dbReference type="Pfam" id="PF18912">
    <property type="entry name" value="DZR_2"/>
    <property type="match status" value="1"/>
</dbReference>
<organism evidence="4 5">
    <name type="scientific">Tectimicrobiota bacterium</name>
    <dbReference type="NCBI Taxonomy" id="2528274"/>
    <lineage>
        <taxon>Bacteria</taxon>
        <taxon>Pseudomonadati</taxon>
        <taxon>Nitrospinota/Tectimicrobiota group</taxon>
        <taxon>Candidatus Tectimicrobiota</taxon>
    </lineage>
</organism>
<protein>
    <submittedName>
        <fullName evidence="4">ComF family protein</fullName>
    </submittedName>
</protein>
<dbReference type="SUPFAM" id="SSF53271">
    <property type="entry name" value="PRTase-like"/>
    <property type="match status" value="1"/>
</dbReference>
<dbReference type="InterPro" id="IPR044005">
    <property type="entry name" value="DZR_2"/>
</dbReference>
<comment type="similarity">
    <text evidence="1">Belongs to the ComF/GntX family.</text>
</comment>
<dbReference type="CDD" id="cd06223">
    <property type="entry name" value="PRTases_typeI"/>
    <property type="match status" value="1"/>
</dbReference>
<feature type="domain" description="Phosphoribosyltransferase" evidence="2">
    <location>
        <begin position="152"/>
        <end position="245"/>
    </location>
</feature>
<accession>A0A932FXV5</accession>
<gene>
    <name evidence="4" type="ORF">HYY20_12655</name>
</gene>
<dbReference type="Proteomes" id="UP000769766">
    <property type="component" value="Unassembled WGS sequence"/>
</dbReference>
<feature type="domain" description="Double zinc ribbon" evidence="3">
    <location>
        <begin position="11"/>
        <end position="75"/>
    </location>
</feature>
<name>A0A932FXV5_UNCTE</name>
<dbReference type="InterPro" id="IPR051910">
    <property type="entry name" value="ComF/GntX_DNA_util-trans"/>
</dbReference>
<dbReference type="Pfam" id="PF00156">
    <property type="entry name" value="Pribosyltran"/>
    <property type="match status" value="1"/>
</dbReference>
<evidence type="ECO:0000259" key="3">
    <source>
        <dbReference type="Pfam" id="PF18912"/>
    </source>
</evidence>
<sequence>MLTAHPIASRILRFFFPENCGRCRFPLRGGERFVCQGCWEKIERIGGAVCPRCGSPFASTYALASSPGHLCEPCRVEVLPFAAARAVGWYRGALREVIHLFKYEGKMGLGPRLGALMADHLPGLFSLDRPWDEVLSVPLHRKRLKEREFDQSLILAQGLSRRYQIPLSWGNLVRTRWTNPQVGLNKEERRRNVQGAFALRKPDWVAGRQLLLIDDVYTTGATILECCRILQAAGAARVDVYTLARA</sequence>
<proteinExistence type="inferred from homology"/>
<dbReference type="Gene3D" id="3.40.50.2020">
    <property type="match status" value="1"/>
</dbReference>
<dbReference type="InterPro" id="IPR029057">
    <property type="entry name" value="PRTase-like"/>
</dbReference>
<evidence type="ECO:0000259" key="2">
    <source>
        <dbReference type="Pfam" id="PF00156"/>
    </source>
</evidence>
<evidence type="ECO:0000313" key="4">
    <source>
        <dbReference type="EMBL" id="MBI2877722.1"/>
    </source>
</evidence>
<evidence type="ECO:0000256" key="1">
    <source>
        <dbReference type="ARBA" id="ARBA00008007"/>
    </source>
</evidence>
<dbReference type="PANTHER" id="PTHR47505:SF1">
    <property type="entry name" value="DNA UTILIZATION PROTEIN YHGH"/>
    <property type="match status" value="1"/>
</dbReference>
<reference evidence="4" key="1">
    <citation type="submission" date="2020-07" db="EMBL/GenBank/DDBJ databases">
        <title>Huge and variable diversity of episymbiotic CPR bacteria and DPANN archaea in groundwater ecosystems.</title>
        <authorList>
            <person name="He C.Y."/>
            <person name="Keren R."/>
            <person name="Whittaker M."/>
            <person name="Farag I.F."/>
            <person name="Doudna J."/>
            <person name="Cate J.H.D."/>
            <person name="Banfield J.F."/>
        </authorList>
    </citation>
    <scope>NUCLEOTIDE SEQUENCE</scope>
    <source>
        <strain evidence="4">NC_groundwater_672_Ag_B-0.1um_62_36</strain>
    </source>
</reference>
<dbReference type="AlphaFoldDB" id="A0A932FXV5"/>
<dbReference type="PANTHER" id="PTHR47505">
    <property type="entry name" value="DNA UTILIZATION PROTEIN YHGH"/>
    <property type="match status" value="1"/>
</dbReference>
<dbReference type="InterPro" id="IPR000836">
    <property type="entry name" value="PRTase_dom"/>
</dbReference>
<evidence type="ECO:0000313" key="5">
    <source>
        <dbReference type="Proteomes" id="UP000769766"/>
    </source>
</evidence>
<comment type="caution">
    <text evidence="4">The sequence shown here is derived from an EMBL/GenBank/DDBJ whole genome shotgun (WGS) entry which is preliminary data.</text>
</comment>
<dbReference type="EMBL" id="JACPRF010000384">
    <property type="protein sequence ID" value="MBI2877722.1"/>
    <property type="molecule type" value="Genomic_DNA"/>
</dbReference>